<evidence type="ECO:0000313" key="2">
    <source>
        <dbReference type="Proteomes" id="UP000251561"/>
    </source>
</evidence>
<dbReference type="KEGG" id="ffl:HYN86_16935"/>
<gene>
    <name evidence="1" type="ORF">HYN86_16935</name>
</gene>
<dbReference type="EMBL" id="CP030261">
    <property type="protein sequence ID" value="AXB58181.1"/>
    <property type="molecule type" value="Genomic_DNA"/>
</dbReference>
<name>A0A344LW89_9FLAO</name>
<sequence>MSYECNQSYNTSLIVCHFDEGEIFVSSSTIKVNLCGVSCGDFSFVEMTNKTQKKEDVHVEHPLFYFIK</sequence>
<dbReference type="Proteomes" id="UP000251561">
    <property type="component" value="Chromosome"/>
</dbReference>
<reference evidence="1 2" key="1">
    <citation type="submission" date="2018-06" db="EMBL/GenBank/DDBJ databases">
        <title>Genome sequencing of Flavobacterium.</title>
        <authorList>
            <person name="Baek M.-G."/>
            <person name="Yi H."/>
        </authorList>
    </citation>
    <scope>NUCLEOTIDE SEQUENCE [LARGE SCALE GENOMIC DNA]</scope>
    <source>
        <strain evidence="1 2">HYN0086</strain>
    </source>
</reference>
<accession>A0A344LW89</accession>
<proteinExistence type="predicted"/>
<evidence type="ECO:0000313" key="1">
    <source>
        <dbReference type="EMBL" id="AXB58181.1"/>
    </source>
</evidence>
<keyword evidence="2" id="KW-1185">Reference proteome</keyword>
<protein>
    <submittedName>
        <fullName evidence="1">Uncharacterized protein</fullName>
    </submittedName>
</protein>
<organism evidence="1 2">
    <name type="scientific">Flavobacterium fluviale</name>
    <dbReference type="NCBI Taxonomy" id="2249356"/>
    <lineage>
        <taxon>Bacteria</taxon>
        <taxon>Pseudomonadati</taxon>
        <taxon>Bacteroidota</taxon>
        <taxon>Flavobacteriia</taxon>
        <taxon>Flavobacteriales</taxon>
        <taxon>Flavobacteriaceae</taxon>
        <taxon>Flavobacterium</taxon>
    </lineage>
</organism>
<dbReference type="AlphaFoldDB" id="A0A344LW89"/>